<evidence type="ECO:0000313" key="2">
    <source>
        <dbReference type="EMBL" id="KPQ30529.1"/>
    </source>
</evidence>
<dbReference type="Gene3D" id="3.40.50.1240">
    <property type="entry name" value="Phosphoglycerate mutase-like"/>
    <property type="match status" value="1"/>
</dbReference>
<gene>
    <name evidence="2" type="primary">sixA</name>
    <name evidence="2" type="ORF">HLUCCX14_00240</name>
</gene>
<dbReference type="EC" id="3.1.3.-" evidence="2"/>
<sequence>MKELFLIRHAKSSWDDDNLSDQMRPLNHRGQQQLQPLRRALHRYGALAGEIYASPAVRAQQTFHGILPDAFQPTHVYTSPELYTFDYRRLLRWLQNQDDQVHTLAIVGHNPALLELAAHLVKHAPFELPTAGFLHLRLPIRHWRKLGKKEGQLEIFLTPRDFSFEAFERKAGKRTSLSDTPSEGDIQTKLMHQVERLQQLGRGVMLGLDDEFLHQYRIALRRSRAIADSVADVTKSKSISNHLSQLKRHARATSNLRDLHVLLQDLPSLCCEHAELAENLFAWAEARAAKEQARLAKRLGSKRYRNSLDRWGKELQSQAFRKLVDKLRKKDIRNGVERRLRGFNRATAELRHNSPDEDIHRLRKQLKQIRYLMELDADTWKSGLKVIRQRQDLYGRFQDLHTQLELIKAFTEKCPESASGAAQELLDRLERDKADVRQLILAMGGLKGR</sequence>
<dbReference type="PATRIC" id="fig|1305731.5.peg.1422"/>
<dbReference type="PANTHER" id="PTHR39339:SF1">
    <property type="entry name" value="CHAD DOMAIN-CONTAINING PROTEIN"/>
    <property type="match status" value="1"/>
</dbReference>
<keyword evidence="2" id="KW-0378">Hydrolase</keyword>
<organism evidence="2 3">
    <name type="scientific">Marinobacter excellens HL-55</name>
    <dbReference type="NCBI Taxonomy" id="1305731"/>
    <lineage>
        <taxon>Bacteria</taxon>
        <taxon>Pseudomonadati</taxon>
        <taxon>Pseudomonadota</taxon>
        <taxon>Gammaproteobacteria</taxon>
        <taxon>Pseudomonadales</taxon>
        <taxon>Marinobacteraceae</taxon>
        <taxon>Marinobacter</taxon>
    </lineage>
</organism>
<dbReference type="Gene3D" id="1.40.20.10">
    <property type="entry name" value="CHAD domain"/>
    <property type="match status" value="1"/>
</dbReference>
<evidence type="ECO:0000259" key="1">
    <source>
        <dbReference type="PROSITE" id="PS51708"/>
    </source>
</evidence>
<dbReference type="InterPro" id="IPR029033">
    <property type="entry name" value="His_PPase_superfam"/>
</dbReference>
<comment type="caution">
    <text evidence="2">The sequence shown here is derived from an EMBL/GenBank/DDBJ whole genome shotgun (WGS) entry which is preliminary data.</text>
</comment>
<dbReference type="CDD" id="cd07067">
    <property type="entry name" value="HP_PGM_like"/>
    <property type="match status" value="1"/>
</dbReference>
<dbReference type="Pfam" id="PF05235">
    <property type="entry name" value="CHAD"/>
    <property type="match status" value="1"/>
</dbReference>
<dbReference type="Pfam" id="PF00300">
    <property type="entry name" value="His_Phos_1"/>
    <property type="match status" value="1"/>
</dbReference>
<dbReference type="SMART" id="SM00880">
    <property type="entry name" value="CHAD"/>
    <property type="match status" value="1"/>
</dbReference>
<proteinExistence type="predicted"/>
<accession>A0A0P7ZE30</accession>
<dbReference type="InterPro" id="IPR007899">
    <property type="entry name" value="CHAD_dom"/>
</dbReference>
<dbReference type="InterPro" id="IPR038186">
    <property type="entry name" value="CHAD_dom_sf"/>
</dbReference>
<dbReference type="EMBL" id="LJZQ01000001">
    <property type="protein sequence ID" value="KPQ30529.1"/>
    <property type="molecule type" value="Genomic_DNA"/>
</dbReference>
<dbReference type="SUPFAM" id="SSF53254">
    <property type="entry name" value="Phosphoglycerate mutase-like"/>
    <property type="match status" value="1"/>
</dbReference>
<evidence type="ECO:0000313" key="3">
    <source>
        <dbReference type="Proteomes" id="UP000050416"/>
    </source>
</evidence>
<dbReference type="AlphaFoldDB" id="A0A0P7ZE30"/>
<dbReference type="SMART" id="SM00855">
    <property type="entry name" value="PGAM"/>
    <property type="match status" value="1"/>
</dbReference>
<dbReference type="Proteomes" id="UP000050416">
    <property type="component" value="Unassembled WGS sequence"/>
</dbReference>
<reference evidence="2 3" key="1">
    <citation type="submission" date="2015-09" db="EMBL/GenBank/DDBJ databases">
        <title>Identification and resolution of microdiversity through metagenomic sequencing of parallel consortia.</title>
        <authorList>
            <person name="Nelson W.C."/>
            <person name="Romine M.F."/>
            <person name="Lindemann S.R."/>
        </authorList>
    </citation>
    <scope>NUCLEOTIDE SEQUENCE [LARGE SCALE GENOMIC DNA]</scope>
    <source>
        <strain evidence="2">HL-55</strain>
    </source>
</reference>
<protein>
    <submittedName>
        <fullName evidence="2">Phosphohistidine phosphatase</fullName>
        <ecNumber evidence="2">3.1.3.-</ecNumber>
    </submittedName>
</protein>
<dbReference type="GO" id="GO:0016787">
    <property type="term" value="F:hydrolase activity"/>
    <property type="evidence" value="ECO:0007669"/>
    <property type="project" value="UniProtKB-KW"/>
</dbReference>
<dbReference type="InterPro" id="IPR013078">
    <property type="entry name" value="His_Pase_superF_clade-1"/>
</dbReference>
<dbReference type="STRING" id="1305731.GCA_000934705_02742"/>
<dbReference type="OrthoDB" id="9810154at2"/>
<dbReference type="PROSITE" id="PS51708">
    <property type="entry name" value="CHAD"/>
    <property type="match status" value="1"/>
</dbReference>
<name>A0A0P7ZE30_9GAMM</name>
<dbReference type="PANTHER" id="PTHR39339">
    <property type="entry name" value="SLR1444 PROTEIN"/>
    <property type="match status" value="1"/>
</dbReference>
<feature type="domain" description="CHAD" evidence="1">
    <location>
        <begin position="179"/>
        <end position="449"/>
    </location>
</feature>